<feature type="transmembrane region" description="Helical" evidence="6">
    <location>
        <begin position="75"/>
        <end position="94"/>
    </location>
</feature>
<feature type="transmembrane region" description="Helical" evidence="6">
    <location>
        <begin position="101"/>
        <end position="123"/>
    </location>
</feature>
<evidence type="ECO:0000256" key="3">
    <source>
        <dbReference type="ARBA" id="ARBA00022692"/>
    </source>
</evidence>
<evidence type="ECO:0000313" key="9">
    <source>
        <dbReference type="Proteomes" id="UP000050501"/>
    </source>
</evidence>
<evidence type="ECO:0000256" key="2">
    <source>
        <dbReference type="ARBA" id="ARBA00022475"/>
    </source>
</evidence>
<keyword evidence="5 6" id="KW-0472">Membrane</keyword>
<evidence type="ECO:0000256" key="1">
    <source>
        <dbReference type="ARBA" id="ARBA00004651"/>
    </source>
</evidence>
<dbReference type="AlphaFoldDB" id="A0A0M9U317"/>
<dbReference type="EMBL" id="DF967975">
    <property type="protein sequence ID" value="GAP19316.1"/>
    <property type="molecule type" value="Genomic_DNA"/>
</dbReference>
<proteinExistence type="predicted"/>
<dbReference type="STRING" id="229921.ADN01_10470"/>
<feature type="transmembrane region" description="Helical" evidence="6">
    <location>
        <begin position="207"/>
        <end position="226"/>
    </location>
</feature>
<feature type="transmembrane region" description="Helical" evidence="6">
    <location>
        <begin position="280"/>
        <end position="301"/>
    </location>
</feature>
<dbReference type="PANTHER" id="PTHR43370">
    <property type="entry name" value="SUGAR ABC TRANSPORTER INTEGRAL MEMBRANE PROTEIN-RELATED"/>
    <property type="match status" value="1"/>
</dbReference>
<gene>
    <name evidence="8" type="ORF">ADN01_10470</name>
    <name evidence="7" type="ORF">LSAC_03218</name>
</gene>
<keyword evidence="3 6" id="KW-0812">Transmembrane</keyword>
<dbReference type="EMBL" id="LGCM01000038">
    <property type="protein sequence ID" value="KPL80910.1"/>
    <property type="molecule type" value="Genomic_DNA"/>
</dbReference>
<reference evidence="7" key="1">
    <citation type="journal article" date="2015" name="Genome Announc.">
        <title>Draft Genome Sequences of Anaerolinea thermolimosa IMO-1, Bellilinea caldifistulae GOMI-1, Leptolinea tardivitalis YMTK-2, Levilinea saccharolytica KIBI-1, Longilinea arvoryzae KOME-1, Previously Described as Members of the Class Anaerolineae (Chloroflexi).</title>
        <authorList>
            <person name="Matsuura N."/>
            <person name="Tourlousse M.D."/>
            <person name="Ohashi A."/>
            <person name="Hugenholtz P."/>
            <person name="Sekiguchi Y."/>
        </authorList>
    </citation>
    <scope>NUCLEOTIDE SEQUENCE</scope>
    <source>
        <strain evidence="7">KIBI-1</strain>
    </source>
</reference>
<dbReference type="InterPro" id="IPR001851">
    <property type="entry name" value="ABC_transp_permease"/>
</dbReference>
<dbReference type="GO" id="GO:0005886">
    <property type="term" value="C:plasma membrane"/>
    <property type="evidence" value="ECO:0007669"/>
    <property type="project" value="UniProtKB-SubCell"/>
</dbReference>
<protein>
    <submittedName>
        <fullName evidence="7">Uncharacterized ABC-type transport system, permease component</fullName>
    </submittedName>
</protein>
<dbReference type="CDD" id="cd06580">
    <property type="entry name" value="TM_PBP1_transp_TpRbsC_like"/>
    <property type="match status" value="1"/>
</dbReference>
<keyword evidence="2" id="KW-1003">Cell membrane</keyword>
<name>A0A0M9U317_9CHLR</name>
<feature type="transmembrane region" description="Helical" evidence="6">
    <location>
        <begin position="20"/>
        <end position="40"/>
    </location>
</feature>
<evidence type="ECO:0000256" key="6">
    <source>
        <dbReference type="SAM" id="Phobius"/>
    </source>
</evidence>
<evidence type="ECO:0000256" key="4">
    <source>
        <dbReference type="ARBA" id="ARBA00022989"/>
    </source>
</evidence>
<evidence type="ECO:0000313" key="7">
    <source>
        <dbReference type="EMBL" id="GAP19316.1"/>
    </source>
</evidence>
<feature type="transmembrane region" description="Helical" evidence="6">
    <location>
        <begin position="157"/>
        <end position="177"/>
    </location>
</feature>
<dbReference type="Pfam" id="PF02653">
    <property type="entry name" value="BPD_transp_2"/>
    <property type="match status" value="1"/>
</dbReference>
<dbReference type="PANTHER" id="PTHR43370:SF1">
    <property type="entry name" value="GUANOSINE ABC TRANSPORTER PERMEASE PROTEIN NUPQ"/>
    <property type="match status" value="1"/>
</dbReference>
<keyword evidence="9" id="KW-1185">Reference proteome</keyword>
<sequence length="317" mass="33969">MDGSVLLDILSRYVFNIANIQGMLRLATPVVLAGLCALITDRAGILNIAGEGMILLGAWFAVAASYFFGSSMMGLLGGIVAGLVVGALFALFSLKFRAHIIVMGIAINIFADAATIFLTRSVFGVAGGFTDPKIVGFGAIEIPFIKDIPILGELLSGYTFIVYLTWFLVAATALFLYRTPWGFHLRAVGENPEAAETMGINVQRIRFLAVMASGVFAALAGVYLSLGHLQGYVDKMAAGRGFIGMAVNTFGGGAPLGVFLSSLLFGFVDMLGFRLQAERIIPIYFVSMMPYIVTLAALTYFTIRRENARKRAATKKA</sequence>
<accession>A0A0M9U317</accession>
<dbReference type="Proteomes" id="UP000050501">
    <property type="component" value="Unassembled WGS sequence"/>
</dbReference>
<dbReference type="GO" id="GO:0022857">
    <property type="term" value="F:transmembrane transporter activity"/>
    <property type="evidence" value="ECO:0007669"/>
    <property type="project" value="InterPro"/>
</dbReference>
<dbReference type="RefSeq" id="WP_062419603.1">
    <property type="nucleotide sequence ID" value="NZ_BBXZ01000172.1"/>
</dbReference>
<evidence type="ECO:0000313" key="8">
    <source>
        <dbReference type="EMBL" id="KPL80910.1"/>
    </source>
</evidence>
<comment type="subcellular location">
    <subcellularLocation>
        <location evidence="1">Cell membrane</location>
        <topology evidence="1">Multi-pass membrane protein</topology>
    </subcellularLocation>
</comment>
<evidence type="ECO:0000256" key="5">
    <source>
        <dbReference type="ARBA" id="ARBA00023136"/>
    </source>
</evidence>
<keyword evidence="4 6" id="KW-1133">Transmembrane helix</keyword>
<feature type="transmembrane region" description="Helical" evidence="6">
    <location>
        <begin position="246"/>
        <end position="268"/>
    </location>
</feature>
<organism evidence="7">
    <name type="scientific">Levilinea saccharolytica</name>
    <dbReference type="NCBI Taxonomy" id="229921"/>
    <lineage>
        <taxon>Bacteria</taxon>
        <taxon>Bacillati</taxon>
        <taxon>Chloroflexota</taxon>
        <taxon>Anaerolineae</taxon>
        <taxon>Anaerolineales</taxon>
        <taxon>Anaerolineaceae</taxon>
        <taxon>Levilinea</taxon>
    </lineage>
</organism>
<dbReference type="OrthoDB" id="9792579at2"/>
<feature type="transmembrane region" description="Helical" evidence="6">
    <location>
        <begin position="52"/>
        <end position="69"/>
    </location>
</feature>
<reference evidence="8 9" key="2">
    <citation type="submission" date="2015-07" db="EMBL/GenBank/DDBJ databases">
        <title>Genome sequence of Levilinea saccharolytica DSM 16555.</title>
        <authorList>
            <person name="Hemp J."/>
            <person name="Ward L.M."/>
            <person name="Pace L.A."/>
            <person name="Fischer W.W."/>
        </authorList>
    </citation>
    <scope>NUCLEOTIDE SEQUENCE [LARGE SCALE GENOMIC DNA]</scope>
    <source>
        <strain evidence="8 9">KIBI-1</strain>
    </source>
</reference>